<name>A0A428N023_9BACI</name>
<dbReference type="OrthoDB" id="9779102at2"/>
<dbReference type="Gene3D" id="3.50.90.10">
    <property type="entry name" value="YerB-like"/>
    <property type="match status" value="1"/>
</dbReference>
<dbReference type="AlphaFoldDB" id="A0A428N023"/>
<accession>A0A428N023</accession>
<comment type="caution">
    <text evidence="5">The sequence shown here is derived from an EMBL/GenBank/DDBJ whole genome shotgun (WGS) entry which is preliminary data.</text>
</comment>
<dbReference type="InterPro" id="IPR021416">
    <property type="entry name" value="DUF3048_N"/>
</dbReference>
<dbReference type="RefSeq" id="WP_125558013.1">
    <property type="nucleotide sequence ID" value="NZ_RBVX01000021.1"/>
</dbReference>
<feature type="region of interest" description="Disordered" evidence="1">
    <location>
        <begin position="22"/>
        <end position="82"/>
    </location>
</feature>
<gene>
    <name evidence="5" type="ORF">D7Z54_19160</name>
</gene>
<evidence type="ECO:0000259" key="4">
    <source>
        <dbReference type="Pfam" id="PF17479"/>
    </source>
</evidence>
<evidence type="ECO:0000256" key="2">
    <source>
        <dbReference type="SAM" id="SignalP"/>
    </source>
</evidence>
<evidence type="ECO:0000313" key="6">
    <source>
        <dbReference type="Proteomes" id="UP000275076"/>
    </source>
</evidence>
<feature type="compositionally biased region" description="Acidic residues" evidence="1">
    <location>
        <begin position="29"/>
        <end position="64"/>
    </location>
</feature>
<dbReference type="Pfam" id="PF17479">
    <property type="entry name" value="DUF3048_C"/>
    <property type="match status" value="1"/>
</dbReference>
<feature type="domain" description="DUF3048" evidence="4">
    <location>
        <begin position="244"/>
        <end position="350"/>
    </location>
</feature>
<keyword evidence="6" id="KW-1185">Reference proteome</keyword>
<feature type="domain" description="DUF3048" evidence="3">
    <location>
        <begin position="74"/>
        <end position="214"/>
    </location>
</feature>
<dbReference type="Pfam" id="PF11258">
    <property type="entry name" value="DUF3048"/>
    <property type="match status" value="1"/>
</dbReference>
<sequence length="367" mass="41004">MKKLALISCFLLVFYLSACGGEDTSTQTESEEPAEENTPEESEPETSELDNAENEESLEDDESKEPEYAYTEPLTGEGTNTISPYRPMAVMVNNHPLARPQTGLSDADIVYEVLTEGNTTRFLAIFQSEQPDEIGPVRSSRDYFIDLAQGYDSLYVTHGWSPEAKQMLQAGYAPYLNGLFHDGTLFQRSAKRQAPHNSYISFDDAMEGLTSKGYEVEREVSENIFEKDGFSAFTSSQQADEIDIWYRDKYVVQFTYNENENAYERSSDNEETIDENTGEQLAVNNVFVVEASHRVVDDKGRREINLSSGGEGLLLQNGEALKVQWENEGGRLLPMKDGKEVPFHPGKTWINVVPSSSGIDGSVQGID</sequence>
<reference evidence="5 6" key="1">
    <citation type="submission" date="2018-10" db="EMBL/GenBank/DDBJ databases">
        <title>Draft genome sequence of Bacillus salarius IM0101, isolated from a hypersaline soil in Inner Mongolia, China.</title>
        <authorList>
            <person name="Yamprayoonswat W."/>
            <person name="Boonvisut S."/>
            <person name="Jumpathong W."/>
            <person name="Sittihan S."/>
            <person name="Ruangsuj P."/>
            <person name="Wanthongcharoen S."/>
            <person name="Thongpramul N."/>
            <person name="Pimmason S."/>
            <person name="Yu B."/>
            <person name="Yasawong M."/>
        </authorList>
    </citation>
    <scope>NUCLEOTIDE SEQUENCE [LARGE SCALE GENOMIC DNA]</scope>
    <source>
        <strain evidence="5 6">IM0101</strain>
    </source>
</reference>
<protein>
    <submittedName>
        <fullName evidence="5">DUF3048 domain-containing protein</fullName>
    </submittedName>
</protein>
<feature type="signal peptide" evidence="2">
    <location>
        <begin position="1"/>
        <end position="20"/>
    </location>
</feature>
<evidence type="ECO:0000259" key="3">
    <source>
        <dbReference type="Pfam" id="PF11258"/>
    </source>
</evidence>
<dbReference type="SUPFAM" id="SSF159774">
    <property type="entry name" value="YerB-like"/>
    <property type="match status" value="1"/>
</dbReference>
<dbReference type="InterPro" id="IPR023158">
    <property type="entry name" value="YerB-like_sf"/>
</dbReference>
<dbReference type="EMBL" id="RBVX01000021">
    <property type="protein sequence ID" value="RSL31750.1"/>
    <property type="molecule type" value="Genomic_DNA"/>
</dbReference>
<dbReference type="Proteomes" id="UP000275076">
    <property type="component" value="Unassembled WGS sequence"/>
</dbReference>
<dbReference type="InterPro" id="IPR035328">
    <property type="entry name" value="DUF3048_C"/>
</dbReference>
<proteinExistence type="predicted"/>
<evidence type="ECO:0000313" key="5">
    <source>
        <dbReference type="EMBL" id="RSL31750.1"/>
    </source>
</evidence>
<organism evidence="5 6">
    <name type="scientific">Salibacterium salarium</name>
    <dbReference type="NCBI Taxonomy" id="284579"/>
    <lineage>
        <taxon>Bacteria</taxon>
        <taxon>Bacillati</taxon>
        <taxon>Bacillota</taxon>
        <taxon>Bacilli</taxon>
        <taxon>Bacillales</taxon>
        <taxon>Bacillaceae</taxon>
    </lineage>
</organism>
<keyword evidence="2" id="KW-0732">Signal</keyword>
<feature type="chain" id="PRO_5038532035" evidence="2">
    <location>
        <begin position="21"/>
        <end position="367"/>
    </location>
</feature>
<evidence type="ECO:0000256" key="1">
    <source>
        <dbReference type="SAM" id="MobiDB-lite"/>
    </source>
</evidence>